<protein>
    <recommendedName>
        <fullName evidence="4">Calcineurin-like phosphoesterase domain-containing protein</fullName>
    </recommendedName>
</protein>
<evidence type="ECO:0000313" key="3">
    <source>
        <dbReference type="EMBL" id="CAA9233586.1"/>
    </source>
</evidence>
<accession>A0A6J4HUV9</accession>
<gene>
    <name evidence="3" type="ORF">AVDCRST_MAG27-2137</name>
</gene>
<reference evidence="3" key="1">
    <citation type="submission" date="2020-02" db="EMBL/GenBank/DDBJ databases">
        <authorList>
            <person name="Meier V. D."/>
        </authorList>
    </citation>
    <scope>NUCLEOTIDE SEQUENCE</scope>
    <source>
        <strain evidence="3">AVDCRST_MAG27</strain>
    </source>
</reference>
<feature type="chain" id="PRO_5026651248" description="Calcineurin-like phosphoesterase domain-containing protein" evidence="2">
    <location>
        <begin position="19"/>
        <end position="327"/>
    </location>
</feature>
<dbReference type="InterPro" id="IPR029052">
    <property type="entry name" value="Metallo-depent_PP-like"/>
</dbReference>
<organism evidence="3">
    <name type="scientific">uncultured Craurococcus sp</name>
    <dbReference type="NCBI Taxonomy" id="1135998"/>
    <lineage>
        <taxon>Bacteria</taxon>
        <taxon>Pseudomonadati</taxon>
        <taxon>Pseudomonadota</taxon>
        <taxon>Alphaproteobacteria</taxon>
        <taxon>Acetobacterales</taxon>
        <taxon>Acetobacteraceae</taxon>
        <taxon>Craurococcus</taxon>
        <taxon>environmental samples</taxon>
    </lineage>
</organism>
<dbReference type="AlphaFoldDB" id="A0A6J4HUV9"/>
<dbReference type="SUPFAM" id="SSF56300">
    <property type="entry name" value="Metallo-dependent phosphatases"/>
    <property type="match status" value="1"/>
</dbReference>
<evidence type="ECO:0000256" key="2">
    <source>
        <dbReference type="SAM" id="SignalP"/>
    </source>
</evidence>
<keyword evidence="2" id="KW-0732">Signal</keyword>
<dbReference type="EMBL" id="CADCTD010000049">
    <property type="protein sequence ID" value="CAA9233586.1"/>
    <property type="molecule type" value="Genomic_DNA"/>
</dbReference>
<feature type="region of interest" description="Disordered" evidence="1">
    <location>
        <begin position="172"/>
        <end position="195"/>
    </location>
</feature>
<proteinExistence type="predicted"/>
<sequence length="327" mass="35220">MRLLLLPLLLLLAAPAAAEPLRFVAFGDMPYCNRGGGAACAAEVERVHQLADAINAARPAFSIFLGDTKAGSEACTDAVILDRTAAWFNRIQGPLVYTPGDNEWTDCWQQRAGAFDPVERLALLRARFFSAPVSLGRSPMPLRRQADLAPGFRAYVENARWEREGITFLTLHVPGSDNNRPQDGRPGTPPGAAQEYPARNAANLAWLREGFAAARAAGSGAVVVAIQADLYFRDRCGRGTVAGHVDTRDALAAAARDFGRPVLLLHGDSHFWLRDNPVPEAPNLTRAMVPGDGDTRAVMVTIDPAATEPYRFELIGLADRITPPGCG</sequence>
<evidence type="ECO:0000256" key="1">
    <source>
        <dbReference type="SAM" id="MobiDB-lite"/>
    </source>
</evidence>
<feature type="signal peptide" evidence="2">
    <location>
        <begin position="1"/>
        <end position="18"/>
    </location>
</feature>
<name>A0A6J4HUV9_9PROT</name>
<evidence type="ECO:0008006" key="4">
    <source>
        <dbReference type="Google" id="ProtNLM"/>
    </source>
</evidence>